<reference evidence="2 3" key="1">
    <citation type="submission" date="2023-09" db="EMBL/GenBank/DDBJ databases">
        <title>Whole genome shotgun sequencing (WGS) of Bosea sp. ZW T0_25, isolated from stored onions (Allium cepa).</title>
        <authorList>
            <person name="Stoll D.A."/>
            <person name="Huch M."/>
        </authorList>
    </citation>
    <scope>NUCLEOTIDE SEQUENCE [LARGE SCALE GENOMIC DNA]</scope>
    <source>
        <strain evidence="2 3">ZW T0_25</strain>
    </source>
</reference>
<dbReference type="RefSeq" id="WP_316018244.1">
    <property type="nucleotide sequence ID" value="NZ_JAWDID010000013.1"/>
</dbReference>
<dbReference type="EMBL" id="JAWDID010000013">
    <property type="protein sequence ID" value="MDU0340373.1"/>
    <property type="molecule type" value="Genomic_DNA"/>
</dbReference>
<comment type="caution">
    <text evidence="2">The sequence shown here is derived from an EMBL/GenBank/DDBJ whole genome shotgun (WGS) entry which is preliminary data.</text>
</comment>
<keyword evidence="1" id="KW-0732">Signal</keyword>
<dbReference type="InterPro" id="IPR046312">
    <property type="entry name" value="DUF6454"/>
</dbReference>
<name>A0ABU3S6F9_9HYPH</name>
<organism evidence="2 3">
    <name type="scientific">Bosea rubneri</name>
    <dbReference type="NCBI Taxonomy" id="3075434"/>
    <lineage>
        <taxon>Bacteria</taxon>
        <taxon>Pseudomonadati</taxon>
        <taxon>Pseudomonadota</taxon>
        <taxon>Alphaproteobacteria</taxon>
        <taxon>Hyphomicrobiales</taxon>
        <taxon>Boseaceae</taxon>
        <taxon>Bosea</taxon>
    </lineage>
</organism>
<keyword evidence="3" id="KW-1185">Reference proteome</keyword>
<evidence type="ECO:0000313" key="3">
    <source>
        <dbReference type="Proteomes" id="UP001254257"/>
    </source>
</evidence>
<protein>
    <submittedName>
        <fullName evidence="2">DUF6454 family protein</fullName>
    </submittedName>
</protein>
<dbReference type="Proteomes" id="UP001254257">
    <property type="component" value="Unassembled WGS sequence"/>
</dbReference>
<feature type="signal peptide" evidence="1">
    <location>
        <begin position="1"/>
        <end position="27"/>
    </location>
</feature>
<proteinExistence type="predicted"/>
<sequence length="319" mass="34923">MKTVLAGLTALAAAALSIPATSPPAHAADPALSTLIPKLTRGTQWTQKAAVELQFPTHHPQGMVKIGDAFFISSVEITKPTTRYPTPQDGYDRDTGEGTGHLFKVDAQGKLLASITLGEGSIYHPGGIDFDGKDIWVPVAEYRPNSQSIVYRVDPATLKATEVFRFKDHVGGIVHNTDDKSLHGVSWGSRRFYKWPLDGEGRVTNAATAPEALRVANPALYIDYQDCHYIGMSRMLCSGLNAYRTTKDGPVFRLGGLEIVDLKDNRPVYQVPVELWSPTSGLPMTQNPFWVEPTAEGVRAYFMPDDDKSTLFTFEAAVK</sequence>
<evidence type="ECO:0000313" key="2">
    <source>
        <dbReference type="EMBL" id="MDU0340373.1"/>
    </source>
</evidence>
<dbReference type="SUPFAM" id="SSF50969">
    <property type="entry name" value="YVTN repeat-like/Quinoprotein amine dehydrogenase"/>
    <property type="match status" value="1"/>
</dbReference>
<accession>A0ABU3S6F9</accession>
<evidence type="ECO:0000256" key="1">
    <source>
        <dbReference type="SAM" id="SignalP"/>
    </source>
</evidence>
<dbReference type="InterPro" id="IPR011044">
    <property type="entry name" value="Quino_amine_DH_bsu"/>
</dbReference>
<gene>
    <name evidence="2" type="ORF">RKE40_10790</name>
</gene>
<dbReference type="Pfam" id="PF20055">
    <property type="entry name" value="DUF6454"/>
    <property type="match status" value="1"/>
</dbReference>
<feature type="chain" id="PRO_5046983514" evidence="1">
    <location>
        <begin position="28"/>
        <end position="319"/>
    </location>
</feature>